<accession>A0AAE3YH12</accession>
<keyword evidence="3" id="KW-1185">Reference proteome</keyword>
<dbReference type="AlphaFoldDB" id="A0AAE3YH12"/>
<organism evidence="2 3">
    <name type="scientific">Falsarthrobacter nasiphocae</name>
    <dbReference type="NCBI Taxonomy" id="189863"/>
    <lineage>
        <taxon>Bacteria</taxon>
        <taxon>Bacillati</taxon>
        <taxon>Actinomycetota</taxon>
        <taxon>Actinomycetes</taxon>
        <taxon>Micrococcales</taxon>
        <taxon>Micrococcaceae</taxon>
        <taxon>Falsarthrobacter</taxon>
    </lineage>
</organism>
<evidence type="ECO:0000313" key="3">
    <source>
        <dbReference type="Proteomes" id="UP001247307"/>
    </source>
</evidence>
<comment type="caution">
    <text evidence="2">The sequence shown here is derived from an EMBL/GenBank/DDBJ whole genome shotgun (WGS) entry which is preliminary data.</text>
</comment>
<reference evidence="2" key="1">
    <citation type="submission" date="2023-07" db="EMBL/GenBank/DDBJ databases">
        <title>Sequencing the genomes of 1000 actinobacteria strains.</title>
        <authorList>
            <person name="Klenk H.-P."/>
        </authorList>
    </citation>
    <scope>NUCLEOTIDE SEQUENCE</scope>
    <source>
        <strain evidence="2">DSM 13988</strain>
    </source>
</reference>
<feature type="compositionally biased region" description="Basic and acidic residues" evidence="1">
    <location>
        <begin position="51"/>
        <end position="68"/>
    </location>
</feature>
<proteinExistence type="predicted"/>
<dbReference type="Proteomes" id="UP001247307">
    <property type="component" value="Unassembled WGS sequence"/>
</dbReference>
<dbReference type="EMBL" id="JAVDUI010000001">
    <property type="protein sequence ID" value="MDR6891778.1"/>
    <property type="molecule type" value="Genomic_DNA"/>
</dbReference>
<feature type="region of interest" description="Disordered" evidence="1">
    <location>
        <begin position="51"/>
        <end position="74"/>
    </location>
</feature>
<evidence type="ECO:0000256" key="1">
    <source>
        <dbReference type="SAM" id="MobiDB-lite"/>
    </source>
</evidence>
<evidence type="ECO:0000313" key="2">
    <source>
        <dbReference type="EMBL" id="MDR6891778.1"/>
    </source>
</evidence>
<gene>
    <name evidence="2" type="ORF">J2S35_000718</name>
</gene>
<protein>
    <submittedName>
        <fullName evidence="2">Uncharacterized protein</fullName>
    </submittedName>
</protein>
<dbReference type="RefSeq" id="WP_343826632.1">
    <property type="nucleotide sequence ID" value="NZ_BAAAIU010000042.1"/>
</dbReference>
<name>A0AAE3YH12_9MICC</name>
<sequence>MSKPIQYWSRTDVATYLGVLPSSLGRYKLPEPDVLVGTARGWLPERIRAWDQTRPRASRRSERPEHPSDSSPAA</sequence>